<feature type="transmembrane region" description="Helical" evidence="12">
    <location>
        <begin position="146"/>
        <end position="167"/>
    </location>
</feature>
<dbReference type="SMART" id="SM00382">
    <property type="entry name" value="AAA"/>
    <property type="match status" value="2"/>
</dbReference>
<dbReference type="Gene3D" id="3.40.50.300">
    <property type="entry name" value="P-loop containing nucleotide triphosphate hydrolases"/>
    <property type="match status" value="2"/>
</dbReference>
<dbReference type="Pfam" id="PF00005">
    <property type="entry name" value="ABC_tran"/>
    <property type="match status" value="2"/>
</dbReference>
<dbReference type="InterPro" id="IPR044726">
    <property type="entry name" value="ABCC_6TM_D2"/>
</dbReference>
<evidence type="ECO:0000256" key="5">
    <source>
        <dbReference type="ARBA" id="ARBA00022692"/>
    </source>
</evidence>
<protein>
    <recommendedName>
        <fullName evidence="3">ABC-type xenobiotic transporter</fullName>
        <ecNumber evidence="3">7.6.2.2</ecNumber>
    </recommendedName>
</protein>
<dbReference type="InterPro" id="IPR044746">
    <property type="entry name" value="ABCC_6TM_D1"/>
</dbReference>
<comment type="catalytic activity">
    <reaction evidence="11">
        <text>ATP + H2O + xenobioticSide 1 = ADP + phosphate + xenobioticSide 2.</text>
        <dbReference type="EC" id="7.6.2.2"/>
    </reaction>
</comment>
<feature type="transmembrane region" description="Helical" evidence="12">
    <location>
        <begin position="114"/>
        <end position="134"/>
    </location>
</feature>
<dbReference type="PANTHER" id="PTHR24223">
    <property type="entry name" value="ATP-BINDING CASSETTE SUB-FAMILY C"/>
    <property type="match status" value="1"/>
</dbReference>
<evidence type="ECO:0000256" key="10">
    <source>
        <dbReference type="ARBA" id="ARBA00023136"/>
    </source>
</evidence>
<dbReference type="InterPro" id="IPR011527">
    <property type="entry name" value="ABC1_TM_dom"/>
</dbReference>
<feature type="transmembrane region" description="Helical" evidence="12">
    <location>
        <begin position="961"/>
        <end position="989"/>
    </location>
</feature>
<feature type="transmembrane region" description="Helical" evidence="12">
    <location>
        <begin position="179"/>
        <end position="197"/>
    </location>
</feature>
<evidence type="ECO:0000259" key="13">
    <source>
        <dbReference type="PROSITE" id="PS50893"/>
    </source>
</evidence>
<dbReference type="Gene3D" id="1.20.1560.10">
    <property type="entry name" value="ABC transporter type 1, transmembrane domain"/>
    <property type="match status" value="2"/>
</dbReference>
<evidence type="ECO:0000256" key="3">
    <source>
        <dbReference type="ARBA" id="ARBA00012191"/>
    </source>
</evidence>
<comment type="subcellular location">
    <subcellularLocation>
        <location evidence="1">Membrane</location>
        <topology evidence="1">Multi-pass membrane protein</topology>
    </subcellularLocation>
</comment>
<evidence type="ECO:0000256" key="1">
    <source>
        <dbReference type="ARBA" id="ARBA00004141"/>
    </source>
</evidence>
<dbReference type="SUPFAM" id="SSF90123">
    <property type="entry name" value="ABC transporter transmembrane region"/>
    <property type="match status" value="2"/>
</dbReference>
<evidence type="ECO:0000313" key="15">
    <source>
        <dbReference type="EMBL" id="WJZ81954.1"/>
    </source>
</evidence>
<comment type="similarity">
    <text evidence="2">Belongs to the ABC transporter superfamily. ABCC family. Conjugate transporter (TC 3.A.1.208) subfamily.</text>
</comment>
<evidence type="ECO:0000256" key="8">
    <source>
        <dbReference type="ARBA" id="ARBA00022967"/>
    </source>
</evidence>
<dbReference type="InterPro" id="IPR027417">
    <property type="entry name" value="P-loop_NTPase"/>
</dbReference>
<accession>A0ABY9BGY7</accession>
<gene>
    <name evidence="15" type="ORF">VitviT2T_001757</name>
</gene>
<dbReference type="InterPro" id="IPR017871">
    <property type="entry name" value="ABC_transporter-like_CS"/>
</dbReference>
<dbReference type="InterPro" id="IPR003439">
    <property type="entry name" value="ABC_transporter-like_ATP-bd"/>
</dbReference>
<dbReference type="InterPro" id="IPR003593">
    <property type="entry name" value="AAA+_ATPase"/>
</dbReference>
<dbReference type="EMBL" id="CP126649">
    <property type="protein sequence ID" value="WJZ81954.1"/>
    <property type="molecule type" value="Genomic_DNA"/>
</dbReference>
<organism evidence="15 16">
    <name type="scientific">Vitis vinifera</name>
    <name type="common">Grape</name>
    <dbReference type="NCBI Taxonomy" id="29760"/>
    <lineage>
        <taxon>Eukaryota</taxon>
        <taxon>Viridiplantae</taxon>
        <taxon>Streptophyta</taxon>
        <taxon>Embryophyta</taxon>
        <taxon>Tracheophyta</taxon>
        <taxon>Spermatophyta</taxon>
        <taxon>Magnoliopsida</taxon>
        <taxon>eudicotyledons</taxon>
        <taxon>Gunneridae</taxon>
        <taxon>Pentapetalae</taxon>
        <taxon>rosids</taxon>
        <taxon>Vitales</taxon>
        <taxon>Vitaceae</taxon>
        <taxon>Viteae</taxon>
        <taxon>Vitis</taxon>
    </lineage>
</organism>
<feature type="transmembrane region" description="Helical" evidence="12">
    <location>
        <begin position="27"/>
        <end position="58"/>
    </location>
</feature>
<dbReference type="PROSITE" id="PS00211">
    <property type="entry name" value="ABC_TRANSPORTER_1"/>
    <property type="match status" value="1"/>
</dbReference>
<feature type="transmembrane region" description="Helical" evidence="12">
    <location>
        <begin position="79"/>
        <end position="102"/>
    </location>
</feature>
<keyword evidence="6" id="KW-0547">Nucleotide-binding</keyword>
<feature type="domain" description="ABC transmembrane type-1" evidence="14">
    <location>
        <begin position="315"/>
        <end position="595"/>
    </location>
</feature>
<dbReference type="EC" id="7.6.2.2" evidence="3"/>
<dbReference type="InterPro" id="IPR050173">
    <property type="entry name" value="ABC_transporter_C-like"/>
</dbReference>
<feature type="transmembrane region" description="Helical" evidence="12">
    <location>
        <begin position="1061"/>
        <end position="1079"/>
    </location>
</feature>
<feature type="domain" description="ABC transporter" evidence="13">
    <location>
        <begin position="1239"/>
        <end position="1473"/>
    </location>
</feature>
<evidence type="ECO:0000256" key="7">
    <source>
        <dbReference type="ARBA" id="ARBA00022840"/>
    </source>
</evidence>
<feature type="transmembrane region" description="Helical" evidence="12">
    <location>
        <begin position="540"/>
        <end position="561"/>
    </location>
</feature>
<dbReference type="Proteomes" id="UP001227230">
    <property type="component" value="Chromosome 2"/>
</dbReference>
<evidence type="ECO:0000256" key="11">
    <source>
        <dbReference type="ARBA" id="ARBA00034018"/>
    </source>
</evidence>
<evidence type="ECO:0000256" key="4">
    <source>
        <dbReference type="ARBA" id="ARBA00022448"/>
    </source>
</evidence>
<dbReference type="PROSITE" id="PS50893">
    <property type="entry name" value="ABC_TRANSPORTER_2"/>
    <property type="match status" value="2"/>
</dbReference>
<keyword evidence="7" id="KW-0067">ATP-binding</keyword>
<keyword evidence="4" id="KW-0813">Transport</keyword>
<proteinExistence type="inferred from homology"/>
<evidence type="ECO:0000256" key="9">
    <source>
        <dbReference type="ARBA" id="ARBA00022989"/>
    </source>
</evidence>
<dbReference type="CDD" id="cd18580">
    <property type="entry name" value="ABC_6TM_ABCC_D2"/>
    <property type="match status" value="1"/>
</dbReference>
<feature type="domain" description="ABC transmembrane type-1" evidence="14">
    <location>
        <begin position="933"/>
        <end position="1209"/>
    </location>
</feature>
<feature type="transmembrane region" description="Helical" evidence="12">
    <location>
        <begin position="1036"/>
        <end position="1055"/>
    </location>
</feature>
<evidence type="ECO:0000256" key="2">
    <source>
        <dbReference type="ARBA" id="ARBA00009726"/>
    </source>
</evidence>
<feature type="transmembrane region" description="Helical" evidence="12">
    <location>
        <begin position="440"/>
        <end position="468"/>
    </location>
</feature>
<dbReference type="PROSITE" id="PS50929">
    <property type="entry name" value="ABC_TM1F"/>
    <property type="match status" value="2"/>
</dbReference>
<keyword evidence="5 12" id="KW-0812">Transmembrane</keyword>
<name>A0ABY9BGY7_VITVI</name>
<dbReference type="CDD" id="cd03250">
    <property type="entry name" value="ABCC_MRP_domain1"/>
    <property type="match status" value="1"/>
</dbReference>
<evidence type="ECO:0000256" key="12">
    <source>
        <dbReference type="SAM" id="Phobius"/>
    </source>
</evidence>
<dbReference type="PANTHER" id="PTHR24223:SF263">
    <property type="entry name" value="ABC-TYPE XENOBIOTIC TRANSPORTER"/>
    <property type="match status" value="1"/>
</dbReference>
<feature type="transmembrane region" description="Helical" evidence="12">
    <location>
        <begin position="922"/>
        <end position="941"/>
    </location>
</feature>
<sequence>MGETLWTVFCGSSWCWSKIGKICSSGFLAIICPCSCLNHILVISVDIILLFYLLFIFIYKAPAVKILSPQQSICFSTMLNSAVFLNGSLGLVYLGLGFWIVGEKLTKENTILPLHGWLVVLLQGFTWFFLGLAVRFKRHQLLHNAGLRLCSVLAFSIAGFTCVTSFWEAIVGDAVSVKVILDVISFPGAILLMFCTFSEPKYAGTDSGFDGAAFYTPLPGEGGSGGDKINTDASLPPFEKAGLISRLSFWWLNSLMKKGKQKTLEDKDIPQLRREDRAEMCYLMFMEQQNKQKKQSSDSPSILSTILLWQRKQILISGFFALMKVLTLSTGPLFLRAFILVAEGREAFKYEGYALTGGLFLIKCLESLSERQWFFRTRLIGLQVRSFLSAAIYQKQLKLSNAAKGSYSPGQIINFVTIDAYNIGEYPYWFHQIWSTSVQLCLALIIIYYSVGLATIAALFVVILTVVANSPMGRLQHKYQKMLMGTQDKRLKAFAEALTNMKSLKLYAWETHFKNVIERLRKEEFKWLLSVLSQKGYNLILFWSSPIVVSAVTFWACYFLGTTLSASNVFTFMASLCIAQEPIRLIPDVISAFIEAMVSLDRIAKFLDAPELQNKHVRKMCDGMELAESVFIKSKRISWEDNSTRATLRNINLVVKPGEKVAICGEVGSGKSTLLAAILGEVPHVNGIVRVYGKIAYVSQTAWIPTGTIQENILFGSAMDPYRYREAIEKCALVKDLEMLPFGDLTEIGERGVNLSGGQKQRVQLARALYRDADVYLLDDPFSAVDAHTATNLFNEYVMGALSMKTVILVTHQVDFLPAFDSVLLMSEGEILQAATFDQLMHSSQEFQDLIIAHNATVGSERQPEHDSTQKSKIPKGEIQKIDSEKQLRDSLGEQLIKKEERETGDTGLKPYLQYLKYSKGLFYFFLANLSHIIFIVAQLVQNYWLAANVQNPSVSQLKLIAVYTGIGLSLSIFLLLRSFFVVVVGLGASQSIFSTLLSSLFRAPMSFYDSTPLGRILSRVSSDLSVVDLDMAFKFTFAIGAAVTTYASFGVLAILAWELVFVILPTIYLSILIQRYYFAAGKELMRINGTTKSFVASHLAESIAGAMTIRAFGEEDRHFSKNLDFIDINASPFFYSFTANEWLIQRLEILCAIVLSSSALALTLLHTSSSKSGFIGMALSYGLSVNVFFVFSAQSQCLLANMIVSVERLEQYMNIPSEAPEVIGSNRPPPSWPTIGEVEIYDLKVKYRPNAPLVLQGISCKFGGGQKIGIVGRTGSGKTTLISALFRLVEPTEGQIIIDGINISTIGLHDLRSRLGIIPQEPTLFSGSIRYNLDPLSLHTDEEIWEVLGKCQLRGAVQEKEEGLDSLVVHDGSNWSMGQRQLFCLGRALLKRSRILVLDEATASIDNATDSILQKTIRTEFADCTVITVAHRIPTVMDCTMVLAISDGKLVEYDVPMKLIKKEGSLFGQLVTEYWSRSSNGSNASGDWL</sequence>
<dbReference type="InterPro" id="IPR036640">
    <property type="entry name" value="ABC1_TM_sf"/>
</dbReference>
<dbReference type="Pfam" id="PF24358">
    <property type="entry name" value="ABCC10_N"/>
    <property type="match status" value="1"/>
</dbReference>
<reference evidence="15 16" key="1">
    <citation type="journal article" date="2023" name="Hortic Res">
        <title>The complete reference genome for grapevine (Vitis vinifera L.) genetics and breeding.</title>
        <authorList>
            <person name="Shi X."/>
            <person name="Cao S."/>
            <person name="Wang X."/>
            <person name="Huang S."/>
            <person name="Wang Y."/>
            <person name="Liu Z."/>
            <person name="Liu W."/>
            <person name="Leng X."/>
            <person name="Peng Y."/>
            <person name="Wang N."/>
            <person name="Wang Y."/>
            <person name="Ma Z."/>
            <person name="Xu X."/>
            <person name="Zhang F."/>
            <person name="Xue H."/>
            <person name="Zhong H."/>
            <person name="Wang Y."/>
            <person name="Zhang K."/>
            <person name="Velt A."/>
            <person name="Avia K."/>
            <person name="Holtgrawe D."/>
            <person name="Grimplet J."/>
            <person name="Matus J.T."/>
            <person name="Ware D."/>
            <person name="Wu X."/>
            <person name="Wang H."/>
            <person name="Liu C."/>
            <person name="Fang Y."/>
            <person name="Rustenholz C."/>
            <person name="Cheng Z."/>
            <person name="Xiao H."/>
            <person name="Zhou Y."/>
        </authorList>
    </citation>
    <scope>NUCLEOTIDE SEQUENCE [LARGE SCALE GENOMIC DNA]</scope>
    <source>
        <strain evidence="16">cv. Pinot noir / PN40024</strain>
        <tissue evidence="15">Leaf</tissue>
    </source>
</reference>
<dbReference type="CDD" id="cd03244">
    <property type="entry name" value="ABCC_MRP_domain2"/>
    <property type="match status" value="1"/>
</dbReference>
<dbReference type="InterPro" id="IPR056228">
    <property type="entry name" value="ABCC10-like_N"/>
</dbReference>
<dbReference type="Pfam" id="PF00664">
    <property type="entry name" value="ABC_membrane"/>
    <property type="match status" value="2"/>
</dbReference>
<feature type="transmembrane region" description="Helical" evidence="12">
    <location>
        <begin position="1148"/>
        <end position="1168"/>
    </location>
</feature>
<evidence type="ECO:0000313" key="16">
    <source>
        <dbReference type="Proteomes" id="UP001227230"/>
    </source>
</evidence>
<keyword evidence="10 12" id="KW-0472">Membrane</keyword>
<keyword evidence="9 12" id="KW-1133">Transmembrane helix</keyword>
<evidence type="ECO:0000256" key="6">
    <source>
        <dbReference type="ARBA" id="ARBA00022741"/>
    </source>
</evidence>
<dbReference type="SUPFAM" id="SSF52540">
    <property type="entry name" value="P-loop containing nucleoside triphosphate hydrolases"/>
    <property type="match status" value="2"/>
</dbReference>
<evidence type="ECO:0000259" key="14">
    <source>
        <dbReference type="PROSITE" id="PS50929"/>
    </source>
</evidence>
<keyword evidence="8" id="KW-1278">Translocase</keyword>
<dbReference type="CDD" id="cd18579">
    <property type="entry name" value="ABC_6TM_ABCC_D1"/>
    <property type="match status" value="1"/>
</dbReference>
<feature type="domain" description="ABC transporter" evidence="13">
    <location>
        <begin position="632"/>
        <end position="853"/>
    </location>
</feature>
<feature type="transmembrane region" description="Helical" evidence="12">
    <location>
        <begin position="1174"/>
        <end position="1194"/>
    </location>
</feature>
<keyword evidence="16" id="KW-1185">Reference proteome</keyword>